<feature type="compositionally biased region" description="Basic and acidic residues" evidence="4">
    <location>
        <begin position="245"/>
        <end position="256"/>
    </location>
</feature>
<dbReference type="GO" id="GO:0005886">
    <property type="term" value="C:plasma membrane"/>
    <property type="evidence" value="ECO:0007669"/>
    <property type="project" value="TreeGrafter"/>
</dbReference>
<keyword evidence="7" id="KW-1185">Reference proteome</keyword>
<sequence length="262" mass="27875">MRRRSHGDAVDGRSGGHDRFAGAPVSLRNVSRLHRQGAAKVPALVDVTLDIEAGESVAVIGPSGSGKSTLLHVIGAMDRPDTGSVVVGGTRVEQLSRRAAAVFRRGVGFVFQHYHLLPQLSALDNVVVPLMPVQVDFDRVRRARETLDAVGLGARHEARVADLSGGEQQRVAIARALVVRPRLLLADEPTGALDSRTGDEVLDLLAEVQADQGMTMILATHEAAVAAQCSRVVSLRDGGVVGDHPLWDPRPDETLRRATGLG</sequence>
<dbReference type="OrthoDB" id="9802264at2"/>
<dbReference type="AlphaFoldDB" id="A0A4R5CQR7"/>
<evidence type="ECO:0000256" key="2">
    <source>
        <dbReference type="ARBA" id="ARBA00022741"/>
    </source>
</evidence>
<accession>A0A4R5CQR7</accession>
<dbReference type="PROSITE" id="PS50893">
    <property type="entry name" value="ABC_TRANSPORTER_2"/>
    <property type="match status" value="1"/>
</dbReference>
<dbReference type="EMBL" id="SMKZ01000039">
    <property type="protein sequence ID" value="TDE01807.1"/>
    <property type="molecule type" value="Genomic_DNA"/>
</dbReference>
<dbReference type="SUPFAM" id="SSF52540">
    <property type="entry name" value="P-loop containing nucleoside triphosphate hydrolases"/>
    <property type="match status" value="1"/>
</dbReference>
<dbReference type="InterPro" id="IPR027417">
    <property type="entry name" value="P-loop_NTPase"/>
</dbReference>
<dbReference type="Proteomes" id="UP000294739">
    <property type="component" value="Unassembled WGS sequence"/>
</dbReference>
<dbReference type="InterPro" id="IPR003593">
    <property type="entry name" value="AAA+_ATPase"/>
</dbReference>
<dbReference type="SMART" id="SM00382">
    <property type="entry name" value="AAA"/>
    <property type="match status" value="1"/>
</dbReference>
<dbReference type="CDD" id="cd03255">
    <property type="entry name" value="ABC_MJ0796_LolCDE_FtsE"/>
    <property type="match status" value="1"/>
</dbReference>
<dbReference type="GO" id="GO:0022857">
    <property type="term" value="F:transmembrane transporter activity"/>
    <property type="evidence" value="ECO:0007669"/>
    <property type="project" value="TreeGrafter"/>
</dbReference>
<dbReference type="GO" id="GO:0016887">
    <property type="term" value="F:ATP hydrolysis activity"/>
    <property type="evidence" value="ECO:0007669"/>
    <property type="project" value="InterPro"/>
</dbReference>
<dbReference type="PANTHER" id="PTHR24220:SF86">
    <property type="entry name" value="ABC TRANSPORTER ABCH.1"/>
    <property type="match status" value="1"/>
</dbReference>
<feature type="compositionally biased region" description="Basic and acidic residues" evidence="4">
    <location>
        <begin position="1"/>
        <end position="20"/>
    </location>
</feature>
<dbReference type="InterPro" id="IPR017911">
    <property type="entry name" value="MacB-like_ATP-bd"/>
</dbReference>
<dbReference type="FunFam" id="3.40.50.300:FF:000032">
    <property type="entry name" value="Export ABC transporter ATP-binding protein"/>
    <property type="match status" value="1"/>
</dbReference>
<comment type="caution">
    <text evidence="6">The sequence shown here is derived from an EMBL/GenBank/DDBJ whole genome shotgun (WGS) entry which is preliminary data.</text>
</comment>
<proteinExistence type="predicted"/>
<evidence type="ECO:0000256" key="1">
    <source>
        <dbReference type="ARBA" id="ARBA00022448"/>
    </source>
</evidence>
<dbReference type="Gene3D" id="3.40.50.300">
    <property type="entry name" value="P-loop containing nucleotide triphosphate hydrolases"/>
    <property type="match status" value="1"/>
</dbReference>
<organism evidence="6 7">
    <name type="scientific">Jiangella asiatica</name>
    <dbReference type="NCBI Taxonomy" id="2530372"/>
    <lineage>
        <taxon>Bacteria</taxon>
        <taxon>Bacillati</taxon>
        <taxon>Actinomycetota</taxon>
        <taxon>Actinomycetes</taxon>
        <taxon>Jiangellales</taxon>
        <taxon>Jiangellaceae</taxon>
        <taxon>Jiangella</taxon>
    </lineage>
</organism>
<dbReference type="InterPro" id="IPR003439">
    <property type="entry name" value="ABC_transporter-like_ATP-bd"/>
</dbReference>
<protein>
    <submittedName>
        <fullName evidence="6">ABC transporter ATP-binding protein</fullName>
    </submittedName>
</protein>
<dbReference type="GO" id="GO:0098796">
    <property type="term" value="C:membrane protein complex"/>
    <property type="evidence" value="ECO:0007669"/>
    <property type="project" value="UniProtKB-ARBA"/>
</dbReference>
<dbReference type="PANTHER" id="PTHR24220">
    <property type="entry name" value="IMPORT ATP-BINDING PROTEIN"/>
    <property type="match status" value="1"/>
</dbReference>
<feature type="region of interest" description="Disordered" evidence="4">
    <location>
        <begin position="1"/>
        <end position="22"/>
    </location>
</feature>
<keyword evidence="2" id="KW-0547">Nucleotide-binding</keyword>
<dbReference type="InterPro" id="IPR015854">
    <property type="entry name" value="ABC_transpr_LolD-like"/>
</dbReference>
<feature type="region of interest" description="Disordered" evidence="4">
    <location>
        <begin position="242"/>
        <end position="262"/>
    </location>
</feature>
<evidence type="ECO:0000259" key="5">
    <source>
        <dbReference type="PROSITE" id="PS50893"/>
    </source>
</evidence>
<evidence type="ECO:0000313" key="6">
    <source>
        <dbReference type="EMBL" id="TDE01807.1"/>
    </source>
</evidence>
<name>A0A4R5CQR7_9ACTN</name>
<keyword evidence="1" id="KW-0813">Transport</keyword>
<dbReference type="PROSITE" id="PS00211">
    <property type="entry name" value="ABC_TRANSPORTER_1"/>
    <property type="match status" value="1"/>
</dbReference>
<reference evidence="6 7" key="1">
    <citation type="submission" date="2019-03" db="EMBL/GenBank/DDBJ databases">
        <title>Draft genome sequences of novel Actinobacteria.</title>
        <authorList>
            <person name="Sahin N."/>
            <person name="Ay H."/>
            <person name="Saygin H."/>
        </authorList>
    </citation>
    <scope>NUCLEOTIDE SEQUENCE [LARGE SCALE GENOMIC DNA]</scope>
    <source>
        <strain evidence="6 7">5K138</strain>
    </source>
</reference>
<dbReference type="InterPro" id="IPR017871">
    <property type="entry name" value="ABC_transporter-like_CS"/>
</dbReference>
<dbReference type="GO" id="GO:0005524">
    <property type="term" value="F:ATP binding"/>
    <property type="evidence" value="ECO:0007669"/>
    <property type="project" value="UniProtKB-KW"/>
</dbReference>
<dbReference type="Pfam" id="PF00005">
    <property type="entry name" value="ABC_tran"/>
    <property type="match status" value="1"/>
</dbReference>
<feature type="domain" description="ABC transporter" evidence="5">
    <location>
        <begin position="25"/>
        <end position="262"/>
    </location>
</feature>
<evidence type="ECO:0000256" key="4">
    <source>
        <dbReference type="SAM" id="MobiDB-lite"/>
    </source>
</evidence>
<keyword evidence="3 6" id="KW-0067">ATP-binding</keyword>
<evidence type="ECO:0000313" key="7">
    <source>
        <dbReference type="Proteomes" id="UP000294739"/>
    </source>
</evidence>
<gene>
    <name evidence="6" type="ORF">E1269_22625</name>
</gene>
<evidence type="ECO:0000256" key="3">
    <source>
        <dbReference type="ARBA" id="ARBA00022840"/>
    </source>
</evidence>
<dbReference type="InParanoid" id="A0A4R5CQR7"/>